<comment type="caution">
    <text evidence="2">The sequence shown here is derived from an EMBL/GenBank/DDBJ whole genome shotgun (WGS) entry which is preliminary data.</text>
</comment>
<dbReference type="AlphaFoldDB" id="A0ABD3P2R9"/>
<name>A0ABD3P2R9_9STRA</name>
<feature type="chain" id="PRO_5044777100" evidence="1">
    <location>
        <begin position="17"/>
        <end position="320"/>
    </location>
</feature>
<gene>
    <name evidence="2" type="ORF">ACHAW5_000693</name>
</gene>
<evidence type="ECO:0000256" key="1">
    <source>
        <dbReference type="SAM" id="SignalP"/>
    </source>
</evidence>
<accession>A0ABD3P2R9</accession>
<feature type="signal peptide" evidence="1">
    <location>
        <begin position="1"/>
        <end position="16"/>
    </location>
</feature>
<dbReference type="Proteomes" id="UP001530315">
    <property type="component" value="Unassembled WGS sequence"/>
</dbReference>
<reference evidence="2 3" key="1">
    <citation type="submission" date="2024-10" db="EMBL/GenBank/DDBJ databases">
        <title>Updated reference genomes for cyclostephanoid diatoms.</title>
        <authorList>
            <person name="Roberts W.R."/>
            <person name="Alverson A.J."/>
        </authorList>
    </citation>
    <scope>NUCLEOTIDE SEQUENCE [LARGE SCALE GENOMIC DNA]</scope>
    <source>
        <strain evidence="2 3">AJA276-08</strain>
    </source>
</reference>
<organism evidence="2 3">
    <name type="scientific">Stephanodiscus triporus</name>
    <dbReference type="NCBI Taxonomy" id="2934178"/>
    <lineage>
        <taxon>Eukaryota</taxon>
        <taxon>Sar</taxon>
        <taxon>Stramenopiles</taxon>
        <taxon>Ochrophyta</taxon>
        <taxon>Bacillariophyta</taxon>
        <taxon>Coscinodiscophyceae</taxon>
        <taxon>Thalassiosirophycidae</taxon>
        <taxon>Stephanodiscales</taxon>
        <taxon>Stephanodiscaceae</taxon>
        <taxon>Stephanodiscus</taxon>
    </lineage>
</organism>
<protein>
    <submittedName>
        <fullName evidence="2">Uncharacterized protein</fullName>
    </submittedName>
</protein>
<sequence>MTKAVLLCFIAYSVVNQLINFHKAMQDGTLPSDLLNNLTKGGTPIKLDFVTTAGFTFPPVIFGHIHMAKTAGSEINGELAQRFERVCGHKGYSYDAIAFNQRVGKVMKKADDWHWSQTLKTKDLISKSYRKYNRGRVHSTVMDEIGYHDCDWISFERQASAWHTVAKTAEWPLELHLPCRDPIDHLLSQCNMKTRNFNCTGTSLTEEVNACMLFADRFSDSLNLHANVTLKCFNPIPIEPYLNYIGQFLQPRRVRGQYVHSEFNRPRNKTAECIWNSPEKVKQEVIKIMMKMPYYRFCDRCIGSKDDLLAVKAGLRLAQV</sequence>
<dbReference type="EMBL" id="JALLAZ020001036">
    <property type="protein sequence ID" value="KAL3782072.1"/>
    <property type="molecule type" value="Genomic_DNA"/>
</dbReference>
<keyword evidence="3" id="KW-1185">Reference proteome</keyword>
<evidence type="ECO:0000313" key="2">
    <source>
        <dbReference type="EMBL" id="KAL3782072.1"/>
    </source>
</evidence>
<keyword evidence="1" id="KW-0732">Signal</keyword>
<proteinExistence type="predicted"/>
<evidence type="ECO:0000313" key="3">
    <source>
        <dbReference type="Proteomes" id="UP001530315"/>
    </source>
</evidence>